<evidence type="ECO:0000256" key="1">
    <source>
        <dbReference type="SAM" id="MobiDB-lite"/>
    </source>
</evidence>
<dbReference type="AlphaFoldDB" id="A0A976FRS6"/>
<sequence length="136" mass="14803">MASFLLGDEYASSSSSEGEYASIATSDNFISSSGADSTTKQLLPSAEELFASETSSLLTSHVVPTSKRKYDHISRPATKIARTESGKVARTLQTAPFAPPQLRRPNISTEDRSSWTSDTTLKLQKKAQQTDARKMQ</sequence>
<dbReference type="Proteomes" id="UP000294530">
    <property type="component" value="Unassembled WGS sequence"/>
</dbReference>
<dbReference type="EMBL" id="SHOA02000004">
    <property type="protein sequence ID" value="TDH71344.1"/>
    <property type="molecule type" value="Genomic_DNA"/>
</dbReference>
<dbReference type="KEGG" id="blac:94346452"/>
<protein>
    <submittedName>
        <fullName evidence="2">Uncharacterized protein</fullName>
    </submittedName>
</protein>
<gene>
    <name evidence="2" type="ORF">CCR75_002684</name>
</gene>
<feature type="region of interest" description="Disordered" evidence="1">
    <location>
        <begin position="96"/>
        <end position="136"/>
    </location>
</feature>
<feature type="compositionally biased region" description="Polar residues" evidence="1">
    <location>
        <begin position="114"/>
        <end position="130"/>
    </location>
</feature>
<name>A0A976FRS6_BRELC</name>
<accession>A0A976FRS6</accession>
<proteinExistence type="predicted"/>
<reference evidence="2 3" key="1">
    <citation type="journal article" date="2021" name="Genome Biol.">
        <title>AFLAP: assembly-free linkage analysis pipeline using k-mers from genome sequencing data.</title>
        <authorList>
            <person name="Fletcher K."/>
            <person name="Zhang L."/>
            <person name="Gil J."/>
            <person name="Han R."/>
            <person name="Cavanaugh K."/>
            <person name="Michelmore R."/>
        </authorList>
    </citation>
    <scope>NUCLEOTIDE SEQUENCE [LARGE SCALE GENOMIC DNA]</scope>
    <source>
        <strain evidence="2 3">SF5</strain>
    </source>
</reference>
<evidence type="ECO:0000313" key="2">
    <source>
        <dbReference type="EMBL" id="TDH71344.1"/>
    </source>
</evidence>
<organism evidence="2 3">
    <name type="scientific">Bremia lactucae</name>
    <name type="common">Lettuce downy mildew</name>
    <dbReference type="NCBI Taxonomy" id="4779"/>
    <lineage>
        <taxon>Eukaryota</taxon>
        <taxon>Sar</taxon>
        <taxon>Stramenopiles</taxon>
        <taxon>Oomycota</taxon>
        <taxon>Peronosporomycetes</taxon>
        <taxon>Peronosporales</taxon>
        <taxon>Peronosporaceae</taxon>
        <taxon>Bremia</taxon>
    </lineage>
</organism>
<evidence type="ECO:0000313" key="3">
    <source>
        <dbReference type="Proteomes" id="UP000294530"/>
    </source>
</evidence>
<dbReference type="GeneID" id="94346452"/>
<comment type="caution">
    <text evidence="2">The sequence shown here is derived from an EMBL/GenBank/DDBJ whole genome shotgun (WGS) entry which is preliminary data.</text>
</comment>
<keyword evidence="3" id="KW-1185">Reference proteome</keyword>
<dbReference type="OrthoDB" id="75971at2759"/>
<dbReference type="RefSeq" id="XP_067820843.1">
    <property type="nucleotide sequence ID" value="XM_067960781.1"/>
</dbReference>